<evidence type="ECO:0000256" key="1">
    <source>
        <dbReference type="SAM" id="MobiDB-lite"/>
    </source>
</evidence>
<dbReference type="EMBL" id="AVOT02018594">
    <property type="protein sequence ID" value="MBW0505612.1"/>
    <property type="molecule type" value="Genomic_DNA"/>
</dbReference>
<keyword evidence="4" id="KW-1185">Reference proteome</keyword>
<organism evidence="3 4">
    <name type="scientific">Austropuccinia psidii MF-1</name>
    <dbReference type="NCBI Taxonomy" id="1389203"/>
    <lineage>
        <taxon>Eukaryota</taxon>
        <taxon>Fungi</taxon>
        <taxon>Dikarya</taxon>
        <taxon>Basidiomycota</taxon>
        <taxon>Pucciniomycotina</taxon>
        <taxon>Pucciniomycetes</taxon>
        <taxon>Pucciniales</taxon>
        <taxon>Sphaerophragmiaceae</taxon>
        <taxon>Austropuccinia</taxon>
    </lineage>
</organism>
<dbReference type="Pfam" id="PF16297">
    <property type="entry name" value="DUF4939"/>
    <property type="match status" value="1"/>
</dbReference>
<gene>
    <name evidence="3" type="ORF">O181_045327</name>
</gene>
<dbReference type="OrthoDB" id="8447610at2759"/>
<reference evidence="3" key="1">
    <citation type="submission" date="2021-03" db="EMBL/GenBank/DDBJ databases">
        <title>Draft genome sequence of rust myrtle Austropuccinia psidii MF-1, a brazilian biotype.</title>
        <authorList>
            <person name="Quecine M.C."/>
            <person name="Pachon D.M.R."/>
            <person name="Bonatelli M.L."/>
            <person name="Correr F.H."/>
            <person name="Franceschini L.M."/>
            <person name="Leite T.F."/>
            <person name="Margarido G.R.A."/>
            <person name="Almeida C.A."/>
            <person name="Ferrarezi J.A."/>
            <person name="Labate C.A."/>
        </authorList>
    </citation>
    <scope>NUCLEOTIDE SEQUENCE</scope>
    <source>
        <strain evidence="3">MF-1</strain>
    </source>
</reference>
<name>A0A9Q3DP69_9BASI</name>
<proteinExistence type="predicted"/>
<feature type="region of interest" description="Disordered" evidence="1">
    <location>
        <begin position="1"/>
        <end position="20"/>
    </location>
</feature>
<dbReference type="Proteomes" id="UP000765509">
    <property type="component" value="Unassembled WGS sequence"/>
</dbReference>
<comment type="caution">
    <text evidence="3">The sequence shown here is derived from an EMBL/GenBank/DDBJ whole genome shotgun (WGS) entry which is preliminary data.</text>
</comment>
<evidence type="ECO:0000313" key="4">
    <source>
        <dbReference type="Proteomes" id="UP000765509"/>
    </source>
</evidence>
<dbReference type="AlphaFoldDB" id="A0A9Q3DP69"/>
<feature type="domain" description="DUF4939" evidence="2">
    <location>
        <begin position="3"/>
        <end position="103"/>
    </location>
</feature>
<evidence type="ECO:0000259" key="2">
    <source>
        <dbReference type="Pfam" id="PF16297"/>
    </source>
</evidence>
<sequence>MGQLTKAVAPRDNSKSPAFKTPSIKAHYSFDGTQAHKLRVFIKYCQLIFHNEPESFFSDRNKVIYSTSFLTGRARKWIGPYLSNISNGDTEYLLNNWQLFEAQLFNLPGDLNEVRKA</sequence>
<accession>A0A9Q3DP69</accession>
<protein>
    <recommendedName>
        <fullName evidence="2">DUF4939 domain-containing protein</fullName>
    </recommendedName>
</protein>
<dbReference type="InterPro" id="IPR032549">
    <property type="entry name" value="DUF4939"/>
</dbReference>
<evidence type="ECO:0000313" key="3">
    <source>
        <dbReference type="EMBL" id="MBW0505612.1"/>
    </source>
</evidence>